<dbReference type="SMART" id="SM00671">
    <property type="entry name" value="SEL1"/>
    <property type="match status" value="1"/>
</dbReference>
<dbReference type="EMBL" id="NXGI01000001">
    <property type="protein sequence ID" value="PRM99455.1"/>
    <property type="molecule type" value="Genomic_DNA"/>
</dbReference>
<evidence type="ECO:0000256" key="4">
    <source>
        <dbReference type="ARBA" id="ARBA00023251"/>
    </source>
</evidence>
<dbReference type="SUPFAM" id="SSF81901">
    <property type="entry name" value="HCP-like"/>
    <property type="match status" value="1"/>
</dbReference>
<keyword evidence="3" id="KW-1015">Disulfide bond</keyword>
<comment type="caution">
    <text evidence="5">The sequence shown here is derived from an EMBL/GenBank/DDBJ whole genome shotgun (WGS) entry which is preliminary data.</text>
</comment>
<reference evidence="5 6" key="1">
    <citation type="submission" date="2017-09" db="EMBL/GenBank/DDBJ databases">
        <title>Reassesment of A. cryaerophilus.</title>
        <authorList>
            <person name="Perez-Cataluna A."/>
            <person name="Collado L."/>
            <person name="Salgado O."/>
            <person name="Lefinanco V."/>
            <person name="Figueras M.J."/>
        </authorList>
    </citation>
    <scope>NUCLEOTIDE SEQUENCE [LARGE SCALE GENOMIC DNA]</scope>
    <source>
        <strain evidence="5 6">LMG 9065</strain>
    </source>
</reference>
<evidence type="ECO:0000256" key="3">
    <source>
        <dbReference type="ARBA" id="ARBA00023157"/>
    </source>
</evidence>
<evidence type="ECO:0000256" key="2">
    <source>
        <dbReference type="ARBA" id="ARBA00012865"/>
    </source>
</evidence>
<keyword evidence="4" id="KW-0046">Antibiotic resistance</keyword>
<dbReference type="InterPro" id="IPR006597">
    <property type="entry name" value="Sel1-like"/>
</dbReference>
<evidence type="ECO:0000313" key="5">
    <source>
        <dbReference type="EMBL" id="PRM99455.1"/>
    </source>
</evidence>
<protein>
    <recommendedName>
        <fullName evidence="2">beta-lactamase</fullName>
        <ecNumber evidence="2">3.5.2.6</ecNumber>
    </recommendedName>
</protein>
<proteinExistence type="predicted"/>
<dbReference type="GO" id="GO:0046677">
    <property type="term" value="P:response to antibiotic"/>
    <property type="evidence" value="ECO:0007669"/>
    <property type="project" value="UniProtKB-KW"/>
</dbReference>
<gene>
    <name evidence="5" type="ORF">CJ670_00010</name>
</gene>
<dbReference type="EC" id="3.5.2.6" evidence="2"/>
<name>A0A2S9TKS4_9BACT</name>
<accession>A0A2S9TKS4</accession>
<comment type="catalytic activity">
    <reaction evidence="1">
        <text>a beta-lactam + H2O = a substituted beta-amino acid</text>
        <dbReference type="Rhea" id="RHEA:20401"/>
        <dbReference type="ChEBI" id="CHEBI:15377"/>
        <dbReference type="ChEBI" id="CHEBI:35627"/>
        <dbReference type="ChEBI" id="CHEBI:140347"/>
        <dbReference type="EC" id="3.5.2.6"/>
    </reaction>
</comment>
<dbReference type="AlphaFoldDB" id="A0A2S9TKS4"/>
<dbReference type="GO" id="GO:0008800">
    <property type="term" value="F:beta-lactamase activity"/>
    <property type="evidence" value="ECO:0007669"/>
    <property type="project" value="UniProtKB-EC"/>
</dbReference>
<organism evidence="5 6">
    <name type="scientific">Aliarcobacter cryaerophilus</name>
    <dbReference type="NCBI Taxonomy" id="28198"/>
    <lineage>
        <taxon>Bacteria</taxon>
        <taxon>Pseudomonadati</taxon>
        <taxon>Campylobacterota</taxon>
        <taxon>Epsilonproteobacteria</taxon>
        <taxon>Campylobacterales</taxon>
        <taxon>Arcobacteraceae</taxon>
        <taxon>Aliarcobacter</taxon>
    </lineage>
</organism>
<dbReference type="InterPro" id="IPR011990">
    <property type="entry name" value="TPR-like_helical_dom_sf"/>
</dbReference>
<dbReference type="Proteomes" id="UP000239151">
    <property type="component" value="Unassembled WGS sequence"/>
</dbReference>
<evidence type="ECO:0000313" key="6">
    <source>
        <dbReference type="Proteomes" id="UP000239151"/>
    </source>
</evidence>
<evidence type="ECO:0000256" key="1">
    <source>
        <dbReference type="ARBA" id="ARBA00001526"/>
    </source>
</evidence>
<sequence>MPNKNILDEFEQDYKQAFEYLSKVADTGYSNALYLLGDMHSKGLGANQDNKKAEESYNNACGEKDKKSCYASLFDESFKEDFE</sequence>
<dbReference type="Gene3D" id="1.25.40.10">
    <property type="entry name" value="Tetratricopeptide repeat domain"/>
    <property type="match status" value="1"/>
</dbReference>